<dbReference type="SUPFAM" id="SSF53633">
    <property type="entry name" value="Carbamate kinase-like"/>
    <property type="match status" value="1"/>
</dbReference>
<dbReference type="AlphaFoldDB" id="A0A645B730"/>
<dbReference type="InterPro" id="IPR036393">
    <property type="entry name" value="AceGlu_kinase-like_sf"/>
</dbReference>
<keyword evidence="3 5" id="KW-0418">Kinase</keyword>
<evidence type="ECO:0000256" key="2">
    <source>
        <dbReference type="ARBA" id="ARBA00022679"/>
    </source>
</evidence>
<comment type="similarity">
    <text evidence="1">Belongs to the carbamate kinase family.</text>
</comment>
<dbReference type="PRINTS" id="PR01469">
    <property type="entry name" value="CARBMTKINASE"/>
</dbReference>
<evidence type="ECO:0000259" key="4">
    <source>
        <dbReference type="Pfam" id="PF00696"/>
    </source>
</evidence>
<dbReference type="PANTHER" id="PTHR30409">
    <property type="entry name" value="CARBAMATE KINASE"/>
    <property type="match status" value="1"/>
</dbReference>
<reference evidence="5" key="1">
    <citation type="submission" date="2019-08" db="EMBL/GenBank/DDBJ databases">
        <authorList>
            <person name="Kucharzyk K."/>
            <person name="Murdoch R.W."/>
            <person name="Higgins S."/>
            <person name="Loffler F."/>
        </authorList>
    </citation>
    <scope>NUCLEOTIDE SEQUENCE</scope>
</reference>
<dbReference type="CDD" id="cd04235">
    <property type="entry name" value="AAK_CK"/>
    <property type="match status" value="1"/>
</dbReference>
<dbReference type="EMBL" id="VSSQ01018238">
    <property type="protein sequence ID" value="MPM61250.1"/>
    <property type="molecule type" value="Genomic_DNA"/>
</dbReference>
<dbReference type="NCBIfam" id="NF009007">
    <property type="entry name" value="PRK12352.1"/>
    <property type="match status" value="1"/>
</dbReference>
<evidence type="ECO:0000256" key="3">
    <source>
        <dbReference type="ARBA" id="ARBA00022777"/>
    </source>
</evidence>
<dbReference type="Gene3D" id="3.40.1160.10">
    <property type="entry name" value="Acetylglutamate kinase-like"/>
    <property type="match status" value="1"/>
</dbReference>
<dbReference type="NCBIfam" id="TIGR00746">
    <property type="entry name" value="arcC"/>
    <property type="match status" value="1"/>
</dbReference>
<evidence type="ECO:0000313" key="5">
    <source>
        <dbReference type="EMBL" id="MPM61250.1"/>
    </source>
</evidence>
<dbReference type="InterPro" id="IPR003964">
    <property type="entry name" value="Carb_kinase"/>
</dbReference>
<dbReference type="GO" id="GO:0008804">
    <property type="term" value="F:carbamate kinase activity"/>
    <property type="evidence" value="ECO:0007669"/>
    <property type="project" value="UniProtKB-EC"/>
</dbReference>
<protein>
    <submittedName>
        <fullName evidence="5">Carbamate kinase 1</fullName>
        <ecNumber evidence="5">2.7.2.2</ecNumber>
    </submittedName>
</protein>
<evidence type="ECO:0000256" key="1">
    <source>
        <dbReference type="ARBA" id="ARBA00011066"/>
    </source>
</evidence>
<dbReference type="PANTHER" id="PTHR30409:SF1">
    <property type="entry name" value="CARBAMATE KINASE-RELATED"/>
    <property type="match status" value="1"/>
</dbReference>
<dbReference type="GO" id="GO:0005829">
    <property type="term" value="C:cytosol"/>
    <property type="evidence" value="ECO:0007669"/>
    <property type="project" value="TreeGrafter"/>
</dbReference>
<organism evidence="5">
    <name type="scientific">bioreactor metagenome</name>
    <dbReference type="NCBI Taxonomy" id="1076179"/>
    <lineage>
        <taxon>unclassified sequences</taxon>
        <taxon>metagenomes</taxon>
        <taxon>ecological metagenomes</taxon>
    </lineage>
</organism>
<accession>A0A645B730</accession>
<dbReference type="InterPro" id="IPR001048">
    <property type="entry name" value="Asp/Glu/Uridylate_kinase"/>
</dbReference>
<feature type="domain" description="Aspartate/glutamate/uridylate kinase" evidence="4">
    <location>
        <begin position="3"/>
        <end position="294"/>
    </location>
</feature>
<sequence>MEKLVIALGGNALQEGNGPATAEAQLAVVERTSVYIADIIEKGYQVILAHGNGPQVGRIVLQNENSVNVTPAMPFDVCGAMSQGMIGYHMQQGLAKALRARGNHTGVATVVTQVVVDQNDKAFLNPSKPIGPFYSEEEAKRLQAEKGYAVKEDAGRGWRRVVASPVPVEIVELPEVECLIKGGFVVITVGGGGIPVIREENGDLVGTAAVIDKDLASERLAEDLNADALLVLTAVEQVCLNYGKPNEKRLSTITVAEAEQYISEGHFAPGSMLPKIQAAVKFANSKAGRRAIITSLDKAVDALTGAAGTVIVK</sequence>
<dbReference type="EC" id="2.7.2.2" evidence="5"/>
<keyword evidence="2 5" id="KW-0808">Transferase</keyword>
<dbReference type="GO" id="GO:0019546">
    <property type="term" value="P:L-arginine deiminase pathway"/>
    <property type="evidence" value="ECO:0007669"/>
    <property type="project" value="TreeGrafter"/>
</dbReference>
<dbReference type="Pfam" id="PF00696">
    <property type="entry name" value="AA_kinase"/>
    <property type="match status" value="1"/>
</dbReference>
<proteinExistence type="inferred from homology"/>
<name>A0A645B730_9ZZZZ</name>
<dbReference type="FunFam" id="3.40.1160.10:FF:000007">
    <property type="entry name" value="Carbamate kinase"/>
    <property type="match status" value="1"/>
</dbReference>
<dbReference type="PIRSF" id="PIRSF000723">
    <property type="entry name" value="Carbamate_kin"/>
    <property type="match status" value="1"/>
</dbReference>
<comment type="caution">
    <text evidence="5">The sequence shown here is derived from an EMBL/GenBank/DDBJ whole genome shotgun (WGS) entry which is preliminary data.</text>
</comment>
<gene>
    <name evidence="5" type="primary">arcC1_12</name>
    <name evidence="5" type="ORF">SDC9_108108</name>
</gene>